<dbReference type="Pfam" id="PF02518">
    <property type="entry name" value="HATPase_c"/>
    <property type="match status" value="1"/>
</dbReference>
<dbReference type="InterPro" id="IPR011006">
    <property type="entry name" value="CheY-like_superfamily"/>
</dbReference>
<keyword evidence="6" id="KW-1133">Transmembrane helix</keyword>
<gene>
    <name evidence="9" type="ORF">ACFQDM_05475</name>
</gene>
<dbReference type="InterPro" id="IPR036890">
    <property type="entry name" value="HATPase_C_sf"/>
</dbReference>
<name>A0ABW1S7L9_9PROT</name>
<dbReference type="Pfam" id="PF00512">
    <property type="entry name" value="HisKA"/>
    <property type="match status" value="1"/>
</dbReference>
<dbReference type="SUPFAM" id="SSF47384">
    <property type="entry name" value="Homodimeric domain of signal transducing histidine kinase"/>
    <property type="match status" value="1"/>
</dbReference>
<dbReference type="PRINTS" id="PR00344">
    <property type="entry name" value="BCTRLSENSOR"/>
</dbReference>
<dbReference type="SUPFAM" id="SSF55874">
    <property type="entry name" value="ATPase domain of HSP90 chaperone/DNA topoisomerase II/histidine kinase"/>
    <property type="match status" value="1"/>
</dbReference>
<dbReference type="InterPro" id="IPR036097">
    <property type="entry name" value="HisK_dim/P_sf"/>
</dbReference>
<keyword evidence="9" id="KW-0547">Nucleotide-binding</keyword>
<accession>A0ABW1S7L9</accession>
<keyword evidence="3 5" id="KW-0597">Phosphoprotein</keyword>
<feature type="transmembrane region" description="Helical" evidence="6">
    <location>
        <begin position="365"/>
        <end position="387"/>
    </location>
</feature>
<sequence length="853" mass="94799">MAKSIQARLFWFLLPLAALAIIGSAAISLVAEYSHDRKIMAEQVSNYIYERGQREELRFDRLEKAHAATHSAFLFRHENLTEQKIEEMLQTFFPVKEDGTRRSSDALFDGTYIPEIGQVNGIGAFISADTEWTPERKRELIAAFLAIAQIAPSVKEDIESLWYATKRNDLIVFAPGRDDKLMFYRSLAKADYKFDSFNFMSLSDPERNPAGITKCTPLSRLAYVQSGEALTTGCQTPIRVNGEQLGIWGTTLPLGAAFREALSDVPIKGSELYFIESNGSLIAHPDLLGKEQVTQPDVDAIEERLHPEALASTVAQRSIVSGFVPADRGRLFEHVNAVYHLDVPDWFVVIHIPNDVLFASTLDSVLPTFIVSLSVAFLCVGILVIFIRNFGIKPIVALARNFSSQEQEPRTREEDRALIDETRKRQDEIGGLANVLEDYRRKTDSHLIELETRIAQRTKELKKANDAKSVFLATMSHELRTPMNGIIGVASALRKTDLREDQLEMAQLISRSAQQLERQLSDILDVSKVEAGRLDLNAEPFDLKETVSSICELYALSARDKGIAFHVDIAPDCQRMYIGDAVRLKQVIGNLTSNAIKFTSAGSVTLSISCLSTQDKRDALQIVVSDTGCGIDQSALSRVFDPFSQANQKVYQRYGGSGLGLSICKSLVELMDGSIKVESEYGKGSTFTAIIRLPRCQTVDMEMPSNPPAPAELDMSDKSLRVLLAEDHPINQRVIQLILSPLGYDVQTVENGQHALDRFTTEHFDFVIMDMQMPVMDGLEATRKIRSWEKERGRAACPVIMLSANAMKSHKELAKASGANVHIGKPVLPDLLINTIVHLLNEAAADTRLRASN</sequence>
<keyword evidence="6" id="KW-0812">Transmembrane</keyword>
<feature type="domain" description="Response regulatory" evidence="8">
    <location>
        <begin position="721"/>
        <end position="840"/>
    </location>
</feature>
<evidence type="ECO:0000256" key="3">
    <source>
        <dbReference type="ARBA" id="ARBA00022553"/>
    </source>
</evidence>
<dbReference type="SMART" id="SM00388">
    <property type="entry name" value="HisKA"/>
    <property type="match status" value="1"/>
</dbReference>
<dbReference type="PANTHER" id="PTHR45339">
    <property type="entry name" value="HYBRID SIGNAL TRANSDUCTION HISTIDINE KINASE J"/>
    <property type="match status" value="1"/>
</dbReference>
<dbReference type="PROSITE" id="PS50109">
    <property type="entry name" value="HIS_KIN"/>
    <property type="match status" value="1"/>
</dbReference>
<feature type="modified residue" description="4-aspartylphosphate" evidence="5">
    <location>
        <position position="770"/>
    </location>
</feature>
<evidence type="ECO:0000313" key="10">
    <source>
        <dbReference type="Proteomes" id="UP001596303"/>
    </source>
</evidence>
<feature type="domain" description="Histidine kinase" evidence="7">
    <location>
        <begin position="474"/>
        <end position="695"/>
    </location>
</feature>
<dbReference type="RefSeq" id="WP_377376532.1">
    <property type="nucleotide sequence ID" value="NZ_JBHSSW010000005.1"/>
</dbReference>
<dbReference type="InterPro" id="IPR005467">
    <property type="entry name" value="His_kinase_dom"/>
</dbReference>
<evidence type="ECO:0000256" key="2">
    <source>
        <dbReference type="ARBA" id="ARBA00012438"/>
    </source>
</evidence>
<dbReference type="CDD" id="cd16922">
    <property type="entry name" value="HATPase_EvgS-ArcB-TorS-like"/>
    <property type="match status" value="1"/>
</dbReference>
<evidence type="ECO:0000259" key="8">
    <source>
        <dbReference type="PROSITE" id="PS50110"/>
    </source>
</evidence>
<evidence type="ECO:0000256" key="6">
    <source>
        <dbReference type="SAM" id="Phobius"/>
    </source>
</evidence>
<keyword evidence="6" id="KW-0472">Membrane</keyword>
<dbReference type="Gene3D" id="3.40.50.2300">
    <property type="match status" value="1"/>
</dbReference>
<evidence type="ECO:0000256" key="1">
    <source>
        <dbReference type="ARBA" id="ARBA00000085"/>
    </source>
</evidence>
<keyword evidence="4" id="KW-0902">Two-component regulatory system</keyword>
<dbReference type="Pfam" id="PF00072">
    <property type="entry name" value="Response_reg"/>
    <property type="match status" value="1"/>
</dbReference>
<dbReference type="InterPro" id="IPR004358">
    <property type="entry name" value="Sig_transdc_His_kin-like_C"/>
</dbReference>
<dbReference type="PANTHER" id="PTHR45339:SF1">
    <property type="entry name" value="HYBRID SIGNAL TRANSDUCTION HISTIDINE KINASE J"/>
    <property type="match status" value="1"/>
</dbReference>
<organism evidence="9 10">
    <name type="scientific">Ponticaulis profundi</name>
    <dbReference type="NCBI Taxonomy" id="2665222"/>
    <lineage>
        <taxon>Bacteria</taxon>
        <taxon>Pseudomonadati</taxon>
        <taxon>Pseudomonadota</taxon>
        <taxon>Alphaproteobacteria</taxon>
        <taxon>Hyphomonadales</taxon>
        <taxon>Hyphomonadaceae</taxon>
        <taxon>Ponticaulis</taxon>
    </lineage>
</organism>
<proteinExistence type="predicted"/>
<keyword evidence="10" id="KW-1185">Reference proteome</keyword>
<dbReference type="GO" id="GO:0005524">
    <property type="term" value="F:ATP binding"/>
    <property type="evidence" value="ECO:0007669"/>
    <property type="project" value="UniProtKB-KW"/>
</dbReference>
<evidence type="ECO:0000259" key="7">
    <source>
        <dbReference type="PROSITE" id="PS50109"/>
    </source>
</evidence>
<reference evidence="10" key="1">
    <citation type="journal article" date="2019" name="Int. J. Syst. Evol. Microbiol.">
        <title>The Global Catalogue of Microorganisms (GCM) 10K type strain sequencing project: providing services to taxonomists for standard genome sequencing and annotation.</title>
        <authorList>
            <consortium name="The Broad Institute Genomics Platform"/>
            <consortium name="The Broad Institute Genome Sequencing Center for Infectious Disease"/>
            <person name="Wu L."/>
            <person name="Ma J."/>
        </authorList>
    </citation>
    <scope>NUCLEOTIDE SEQUENCE [LARGE SCALE GENOMIC DNA]</scope>
    <source>
        <strain evidence="10">CGMCC-1.15741</strain>
    </source>
</reference>
<protein>
    <recommendedName>
        <fullName evidence="2">histidine kinase</fullName>
        <ecNumber evidence="2">2.7.13.3</ecNumber>
    </recommendedName>
</protein>
<keyword evidence="9" id="KW-0067">ATP-binding</keyword>
<dbReference type="InterPro" id="IPR001789">
    <property type="entry name" value="Sig_transdc_resp-reg_receiver"/>
</dbReference>
<comment type="catalytic activity">
    <reaction evidence="1">
        <text>ATP + protein L-histidine = ADP + protein N-phospho-L-histidine.</text>
        <dbReference type="EC" id="2.7.13.3"/>
    </reaction>
</comment>
<dbReference type="CDD" id="cd00082">
    <property type="entry name" value="HisKA"/>
    <property type="match status" value="1"/>
</dbReference>
<dbReference type="InterPro" id="IPR003661">
    <property type="entry name" value="HisK_dim/P_dom"/>
</dbReference>
<evidence type="ECO:0000313" key="9">
    <source>
        <dbReference type="EMBL" id="MFC6197516.1"/>
    </source>
</evidence>
<dbReference type="Gene3D" id="1.10.287.130">
    <property type="match status" value="1"/>
</dbReference>
<dbReference type="Gene3D" id="3.30.565.10">
    <property type="entry name" value="Histidine kinase-like ATPase, C-terminal domain"/>
    <property type="match status" value="1"/>
</dbReference>
<dbReference type="Proteomes" id="UP001596303">
    <property type="component" value="Unassembled WGS sequence"/>
</dbReference>
<dbReference type="SUPFAM" id="SSF52172">
    <property type="entry name" value="CheY-like"/>
    <property type="match status" value="1"/>
</dbReference>
<dbReference type="CDD" id="cd17546">
    <property type="entry name" value="REC_hyHK_CKI1_RcsC-like"/>
    <property type="match status" value="1"/>
</dbReference>
<comment type="caution">
    <text evidence="9">The sequence shown here is derived from an EMBL/GenBank/DDBJ whole genome shotgun (WGS) entry which is preliminary data.</text>
</comment>
<dbReference type="SMART" id="SM00387">
    <property type="entry name" value="HATPase_c"/>
    <property type="match status" value="1"/>
</dbReference>
<dbReference type="InterPro" id="IPR003594">
    <property type="entry name" value="HATPase_dom"/>
</dbReference>
<dbReference type="PROSITE" id="PS50110">
    <property type="entry name" value="RESPONSE_REGULATORY"/>
    <property type="match status" value="1"/>
</dbReference>
<dbReference type="Gene3D" id="3.30.450.20">
    <property type="entry name" value="PAS domain"/>
    <property type="match status" value="1"/>
</dbReference>
<dbReference type="SMART" id="SM00448">
    <property type="entry name" value="REC"/>
    <property type="match status" value="1"/>
</dbReference>
<evidence type="ECO:0000256" key="4">
    <source>
        <dbReference type="ARBA" id="ARBA00023012"/>
    </source>
</evidence>
<evidence type="ECO:0000256" key="5">
    <source>
        <dbReference type="PROSITE-ProRule" id="PRU00169"/>
    </source>
</evidence>
<dbReference type="EC" id="2.7.13.3" evidence="2"/>
<dbReference type="EMBL" id="JBHSSW010000005">
    <property type="protein sequence ID" value="MFC6197516.1"/>
    <property type="molecule type" value="Genomic_DNA"/>
</dbReference>